<protein>
    <recommendedName>
        <fullName evidence="4">Hpt domain-containing protein</fullName>
    </recommendedName>
</protein>
<dbReference type="EMBL" id="SSHJ02000001">
    <property type="protein sequence ID" value="MFN0254698.1"/>
    <property type="molecule type" value="Genomic_DNA"/>
</dbReference>
<evidence type="ECO:0008006" key="4">
    <source>
        <dbReference type="Google" id="ProtNLM"/>
    </source>
</evidence>
<name>A0ABW9J2D7_9SPHI</name>
<organism evidence="2 3">
    <name type="scientific">Pedobacter ureilyticus</name>
    <dbReference type="NCBI Taxonomy" id="1393051"/>
    <lineage>
        <taxon>Bacteria</taxon>
        <taxon>Pseudomonadati</taxon>
        <taxon>Bacteroidota</taxon>
        <taxon>Sphingobacteriia</taxon>
        <taxon>Sphingobacteriales</taxon>
        <taxon>Sphingobacteriaceae</taxon>
        <taxon>Pedobacter</taxon>
    </lineage>
</organism>
<keyword evidence="1" id="KW-0175">Coiled coil</keyword>
<gene>
    <name evidence="2" type="ORF">E6A44_003895</name>
</gene>
<evidence type="ECO:0000313" key="3">
    <source>
        <dbReference type="Proteomes" id="UP001517247"/>
    </source>
</evidence>
<sequence length="325" mass="38929">MFNFSTNEDKIQLQALQNEMNETQNRFFAFVEKLEIRMKEFTEESIPELIALSQDDDDSFKRSYHRLKSAVLGQLNSIRQKANDVLEEKVDHFQHIAQPQNRNAFYDFRSHCNERMTEFEKLYHQYQERIEATDQEDFEIAYQKILDEFEEIKTKFKCVQCSAPILIDQLYFTTTYITCPSCQTQNTYEPSTQAKGLEHLGRSLAEQRTAHLLKAYTETSTIDQELYLQKHQLECSLFNERDQKIIAEKTAKIEELAKQRQDLETNRPILYQTYLRAMFDEWNKINPAMQQEHEKFYTRLLNENRKSYQNYEQPIIRTNSRHISF</sequence>
<dbReference type="RefSeq" id="WP_138721836.1">
    <property type="nucleotide sequence ID" value="NZ_SSHJ02000001.1"/>
</dbReference>
<feature type="coiled-coil region" evidence="1">
    <location>
        <begin position="239"/>
        <end position="266"/>
    </location>
</feature>
<accession>A0ABW9J2D7</accession>
<comment type="caution">
    <text evidence="2">The sequence shown here is derived from an EMBL/GenBank/DDBJ whole genome shotgun (WGS) entry which is preliminary data.</text>
</comment>
<dbReference type="Proteomes" id="UP001517247">
    <property type="component" value="Unassembled WGS sequence"/>
</dbReference>
<evidence type="ECO:0000256" key="1">
    <source>
        <dbReference type="SAM" id="Coils"/>
    </source>
</evidence>
<evidence type="ECO:0000313" key="2">
    <source>
        <dbReference type="EMBL" id="MFN0254698.1"/>
    </source>
</evidence>
<keyword evidence="3" id="KW-1185">Reference proteome</keyword>
<reference evidence="2 3" key="1">
    <citation type="submission" date="2024-12" db="EMBL/GenBank/DDBJ databases">
        <authorList>
            <person name="Hu S."/>
        </authorList>
    </citation>
    <scope>NUCLEOTIDE SEQUENCE [LARGE SCALE GENOMIC DNA]</scope>
    <source>
        <strain evidence="2 3">THG-T11</strain>
    </source>
</reference>
<proteinExistence type="predicted"/>